<organism evidence="10 11">
    <name type="scientific">Lacihabitans soyangensis</name>
    <dbReference type="NCBI Taxonomy" id="869394"/>
    <lineage>
        <taxon>Bacteria</taxon>
        <taxon>Pseudomonadati</taxon>
        <taxon>Bacteroidota</taxon>
        <taxon>Cytophagia</taxon>
        <taxon>Cytophagales</taxon>
        <taxon>Leadbetterellaceae</taxon>
        <taxon>Lacihabitans</taxon>
    </lineage>
</organism>
<evidence type="ECO:0000256" key="5">
    <source>
        <dbReference type="ARBA" id="ARBA00022989"/>
    </source>
</evidence>
<dbReference type="InterPro" id="IPR003400">
    <property type="entry name" value="ExbD"/>
</dbReference>
<dbReference type="AlphaFoldDB" id="A0AAE3H202"/>
<accession>A0AAE3H202</accession>
<evidence type="ECO:0000313" key="11">
    <source>
        <dbReference type="Proteomes" id="UP001204144"/>
    </source>
</evidence>
<dbReference type="GO" id="GO:0022857">
    <property type="term" value="F:transmembrane transporter activity"/>
    <property type="evidence" value="ECO:0007669"/>
    <property type="project" value="InterPro"/>
</dbReference>
<name>A0AAE3H202_9BACT</name>
<comment type="caution">
    <text evidence="10">The sequence shown here is derived from an EMBL/GenBank/DDBJ whole genome shotgun (WGS) entry which is preliminary data.</text>
</comment>
<feature type="compositionally biased region" description="Basic and acidic residues" evidence="8">
    <location>
        <begin position="1"/>
        <end position="11"/>
    </location>
</feature>
<dbReference type="PANTHER" id="PTHR30558">
    <property type="entry name" value="EXBD MEMBRANE COMPONENT OF PMF-DRIVEN MACROMOLECULE IMPORT SYSTEM"/>
    <property type="match status" value="1"/>
</dbReference>
<dbReference type="EMBL" id="RJUF01000029">
    <property type="protein sequence ID" value="MCP9763487.1"/>
    <property type="molecule type" value="Genomic_DNA"/>
</dbReference>
<evidence type="ECO:0000256" key="3">
    <source>
        <dbReference type="ARBA" id="ARBA00022475"/>
    </source>
</evidence>
<keyword evidence="7" id="KW-0653">Protein transport</keyword>
<keyword evidence="11" id="KW-1185">Reference proteome</keyword>
<feature type="region of interest" description="Disordered" evidence="8">
    <location>
        <begin position="1"/>
        <end position="24"/>
    </location>
</feature>
<dbReference type="Pfam" id="PF02472">
    <property type="entry name" value="ExbD"/>
    <property type="match status" value="1"/>
</dbReference>
<comment type="subcellular location">
    <subcellularLocation>
        <location evidence="1">Cell membrane</location>
        <topology evidence="1">Single-pass membrane protein</topology>
    </subcellularLocation>
    <subcellularLocation>
        <location evidence="7">Cell membrane</location>
        <topology evidence="7">Single-pass type II membrane protein</topology>
    </subcellularLocation>
</comment>
<keyword evidence="3" id="KW-1003">Cell membrane</keyword>
<reference evidence="10 11" key="1">
    <citation type="submission" date="2018-11" db="EMBL/GenBank/DDBJ databases">
        <title>Novel bacteria species description.</title>
        <authorList>
            <person name="Han J.-H."/>
        </authorList>
    </citation>
    <scope>NUCLEOTIDE SEQUENCE [LARGE SCALE GENOMIC DNA]</scope>
    <source>
        <strain evidence="10 11">KCTC23259</strain>
    </source>
</reference>
<keyword evidence="4 7" id="KW-0812">Transmembrane</keyword>
<sequence length="184" mass="20760">MAEIQEKDSGKGGKVRSKKNSGKPDMTPMVDLGFLLITFFMFTTTFSKPNMMKLNMPEKNDEEPEDQETSEIKLSNTISIVMGKDDRIFYYQQAVSDVTAADLIETDYSENGIRAEIMKKKLAALDSSKFTVILKPTKEATFKNTVDILDEMEITGNKLYAIVDLQKQEEDAYNEKMKTPKGGN</sequence>
<keyword evidence="7" id="KW-0813">Transport</keyword>
<keyword evidence="6 9" id="KW-0472">Membrane</keyword>
<evidence type="ECO:0000256" key="2">
    <source>
        <dbReference type="ARBA" id="ARBA00005811"/>
    </source>
</evidence>
<dbReference type="RefSeq" id="WP_255037268.1">
    <property type="nucleotide sequence ID" value="NZ_RJUF01000029.1"/>
</dbReference>
<dbReference type="GO" id="GO:0005886">
    <property type="term" value="C:plasma membrane"/>
    <property type="evidence" value="ECO:0007669"/>
    <property type="project" value="UniProtKB-SubCell"/>
</dbReference>
<gene>
    <name evidence="10" type="ORF">EGI31_11015</name>
</gene>
<feature type="transmembrane region" description="Helical" evidence="9">
    <location>
        <begin position="26"/>
        <end position="46"/>
    </location>
</feature>
<proteinExistence type="inferred from homology"/>
<dbReference type="PANTHER" id="PTHR30558:SF3">
    <property type="entry name" value="BIOPOLYMER TRANSPORT PROTEIN EXBD-RELATED"/>
    <property type="match status" value="1"/>
</dbReference>
<evidence type="ECO:0000256" key="1">
    <source>
        <dbReference type="ARBA" id="ARBA00004162"/>
    </source>
</evidence>
<evidence type="ECO:0000313" key="10">
    <source>
        <dbReference type="EMBL" id="MCP9763487.1"/>
    </source>
</evidence>
<evidence type="ECO:0000256" key="8">
    <source>
        <dbReference type="SAM" id="MobiDB-lite"/>
    </source>
</evidence>
<keyword evidence="5 9" id="KW-1133">Transmembrane helix</keyword>
<evidence type="ECO:0000256" key="7">
    <source>
        <dbReference type="RuleBase" id="RU003879"/>
    </source>
</evidence>
<protein>
    <submittedName>
        <fullName evidence="10">Biopolymer transporter ExbD</fullName>
    </submittedName>
</protein>
<evidence type="ECO:0000256" key="4">
    <source>
        <dbReference type="ARBA" id="ARBA00022692"/>
    </source>
</evidence>
<evidence type="ECO:0000256" key="6">
    <source>
        <dbReference type="ARBA" id="ARBA00023136"/>
    </source>
</evidence>
<comment type="similarity">
    <text evidence="2 7">Belongs to the ExbD/TolR family.</text>
</comment>
<dbReference type="GO" id="GO:0015031">
    <property type="term" value="P:protein transport"/>
    <property type="evidence" value="ECO:0007669"/>
    <property type="project" value="UniProtKB-KW"/>
</dbReference>
<dbReference type="Proteomes" id="UP001204144">
    <property type="component" value="Unassembled WGS sequence"/>
</dbReference>
<evidence type="ECO:0000256" key="9">
    <source>
        <dbReference type="SAM" id="Phobius"/>
    </source>
</evidence>